<sequence length="111" mass="12306">MARRDRYGSAADQVAADRAATAPVVRTEPVRITVDLTPEQHRALRRWCAMTVVETEVPQAPQAEVVRALIDLLVGGDPEAPGLQAPVETAVRRRLESRAEEAALRSTRRRR</sequence>
<name>A0ABV4ZUV1_9ACTN</name>
<accession>A0ABV4ZUV1</accession>
<evidence type="ECO:0000313" key="1">
    <source>
        <dbReference type="EMBL" id="MFB4197744.1"/>
    </source>
</evidence>
<protein>
    <submittedName>
        <fullName evidence="1">Uncharacterized protein</fullName>
    </submittedName>
</protein>
<dbReference type="Proteomes" id="UP001577267">
    <property type="component" value="Unassembled WGS sequence"/>
</dbReference>
<proteinExistence type="predicted"/>
<dbReference type="EMBL" id="JBHGBT010000046">
    <property type="protein sequence ID" value="MFB4197744.1"/>
    <property type="molecule type" value="Genomic_DNA"/>
</dbReference>
<keyword evidence="2" id="KW-1185">Reference proteome</keyword>
<reference evidence="1 2" key="1">
    <citation type="submission" date="2024-09" db="EMBL/GenBank/DDBJ databases">
        <title>Draft genome sequence of multifaceted antimicrobials producing Streptomyces sp. strain FH1.</title>
        <authorList>
            <person name="Hassan F."/>
            <person name="Ali H."/>
            <person name="Hassan N."/>
            <person name="Nawaz A."/>
        </authorList>
    </citation>
    <scope>NUCLEOTIDE SEQUENCE [LARGE SCALE GENOMIC DNA]</scope>
    <source>
        <strain evidence="1 2">FH1</strain>
    </source>
</reference>
<dbReference type="RefSeq" id="WP_375066331.1">
    <property type="nucleotide sequence ID" value="NZ_JBHGBT010000046.1"/>
</dbReference>
<evidence type="ECO:0000313" key="2">
    <source>
        <dbReference type="Proteomes" id="UP001577267"/>
    </source>
</evidence>
<gene>
    <name evidence="1" type="ORF">ACE11A_25745</name>
</gene>
<comment type="caution">
    <text evidence="1">The sequence shown here is derived from an EMBL/GenBank/DDBJ whole genome shotgun (WGS) entry which is preliminary data.</text>
</comment>
<organism evidence="1 2">
    <name type="scientific">Streptomyces carpaticus</name>
    <dbReference type="NCBI Taxonomy" id="285558"/>
    <lineage>
        <taxon>Bacteria</taxon>
        <taxon>Bacillati</taxon>
        <taxon>Actinomycetota</taxon>
        <taxon>Actinomycetes</taxon>
        <taxon>Kitasatosporales</taxon>
        <taxon>Streptomycetaceae</taxon>
        <taxon>Streptomyces</taxon>
    </lineage>
</organism>